<dbReference type="GO" id="GO:0009898">
    <property type="term" value="C:cytoplasmic side of plasma membrane"/>
    <property type="evidence" value="ECO:0007669"/>
    <property type="project" value="TreeGrafter"/>
</dbReference>
<dbReference type="Proteomes" id="UP000575068">
    <property type="component" value="Unassembled WGS sequence"/>
</dbReference>
<comment type="caution">
    <text evidence="2">The sequence shown here is derived from an EMBL/GenBank/DDBJ whole genome shotgun (WGS) entry which is preliminary data.</text>
</comment>
<dbReference type="Gene3D" id="3.40.50.300">
    <property type="entry name" value="P-loop containing nucleotide triphosphate hydrolases"/>
    <property type="match status" value="1"/>
</dbReference>
<name>A0A840HTF5_9SPHN</name>
<dbReference type="Gene3D" id="3.40.50.2300">
    <property type="match status" value="1"/>
</dbReference>
<dbReference type="InterPro" id="IPR025669">
    <property type="entry name" value="AAA_dom"/>
</dbReference>
<feature type="domain" description="AAA" evidence="1">
    <location>
        <begin position="152"/>
        <end position="301"/>
    </location>
</feature>
<dbReference type="PANTHER" id="PTHR43384">
    <property type="entry name" value="SEPTUM SITE-DETERMINING PROTEIN MIND HOMOLOG, CHLOROPLASTIC-RELATED"/>
    <property type="match status" value="1"/>
</dbReference>
<evidence type="ECO:0000313" key="3">
    <source>
        <dbReference type="Proteomes" id="UP000575068"/>
    </source>
</evidence>
<dbReference type="EMBL" id="JACHOV010000005">
    <property type="protein sequence ID" value="MBB4641213.1"/>
    <property type="molecule type" value="Genomic_DNA"/>
</dbReference>
<proteinExistence type="predicted"/>
<dbReference type="PANTHER" id="PTHR43384:SF13">
    <property type="entry name" value="SLR0110 PROTEIN"/>
    <property type="match status" value="1"/>
</dbReference>
<organism evidence="2 3">
    <name type="scientific">Rhizorhapis suberifaciens</name>
    <name type="common">corky root of lettuce</name>
    <dbReference type="NCBI Taxonomy" id="13656"/>
    <lineage>
        <taxon>Bacteria</taxon>
        <taxon>Pseudomonadati</taxon>
        <taxon>Pseudomonadota</taxon>
        <taxon>Alphaproteobacteria</taxon>
        <taxon>Sphingomonadales</taxon>
        <taxon>Sphingomonadaceae</taxon>
        <taxon>Rhizorhapis</taxon>
    </lineage>
</organism>
<dbReference type="RefSeq" id="WP_184475030.1">
    <property type="nucleotide sequence ID" value="NZ_JACHOV010000005.1"/>
</dbReference>
<keyword evidence="3" id="KW-1185">Reference proteome</keyword>
<dbReference type="InterPro" id="IPR011006">
    <property type="entry name" value="CheY-like_superfamily"/>
</dbReference>
<sequence>MGIVMKADGPASDWTLNVGENCVHMILSEAEIASADVPVGDVGGFSVALTMLGAGSAIPGDLLAKAKAVVVEVQPALEASMRRLTKLRADYPQLPIIAAVRNAELAVVRVLLKAGIEDVIALPLSAQELAAVLTETKERIAHLHAHQAKSGQLISVIKSVGGVGATTLATQAASLEARLGRQSGEQVCLFDLDVQFGNATTFLGLTSPLTLTDLLEAGNRVDADLLRSVTLQTPSGLHLVPAPEEIFPIEAVNPEQIYRIVDLATREFDTVWLDLPGNWTNWSLSLVARSQVVLLVVEMTIPSLRQARRQLSLLRSQEISGSHIQVVANRVEKKLFRSIGLDEAQEALGHPIAFTIANDFPLVNAALDQGVLIDDFKAKSKVSKDFRTIVDGCKQLLGGE</sequence>
<reference evidence="2 3" key="1">
    <citation type="submission" date="2020-08" db="EMBL/GenBank/DDBJ databases">
        <title>Genomic Encyclopedia of Type Strains, Phase IV (KMG-IV): sequencing the most valuable type-strain genomes for metagenomic binning, comparative biology and taxonomic classification.</title>
        <authorList>
            <person name="Goeker M."/>
        </authorList>
    </citation>
    <scope>NUCLEOTIDE SEQUENCE [LARGE SCALE GENOMIC DNA]</scope>
    <source>
        <strain evidence="2 3">DSM 7465</strain>
    </source>
</reference>
<dbReference type="AlphaFoldDB" id="A0A840HTF5"/>
<dbReference type="GO" id="GO:0051782">
    <property type="term" value="P:negative regulation of cell division"/>
    <property type="evidence" value="ECO:0007669"/>
    <property type="project" value="TreeGrafter"/>
</dbReference>
<dbReference type="GO" id="GO:0016887">
    <property type="term" value="F:ATP hydrolysis activity"/>
    <property type="evidence" value="ECO:0007669"/>
    <property type="project" value="TreeGrafter"/>
</dbReference>
<dbReference type="InterPro" id="IPR050625">
    <property type="entry name" value="ParA/MinD_ATPase"/>
</dbReference>
<gene>
    <name evidence="2" type="ORF">HNQ99_001518</name>
</gene>
<evidence type="ECO:0000313" key="2">
    <source>
        <dbReference type="EMBL" id="MBB4641213.1"/>
    </source>
</evidence>
<dbReference type="Pfam" id="PF13614">
    <property type="entry name" value="AAA_31"/>
    <property type="match status" value="1"/>
</dbReference>
<protein>
    <submittedName>
        <fullName evidence="2">Pilus assembly protein CpaE</fullName>
    </submittedName>
</protein>
<accession>A0A840HTF5</accession>
<dbReference type="GO" id="GO:0005829">
    <property type="term" value="C:cytosol"/>
    <property type="evidence" value="ECO:0007669"/>
    <property type="project" value="TreeGrafter"/>
</dbReference>
<dbReference type="SUPFAM" id="SSF52540">
    <property type="entry name" value="P-loop containing nucleoside triphosphate hydrolases"/>
    <property type="match status" value="1"/>
</dbReference>
<evidence type="ECO:0000259" key="1">
    <source>
        <dbReference type="Pfam" id="PF13614"/>
    </source>
</evidence>
<dbReference type="SUPFAM" id="SSF52172">
    <property type="entry name" value="CheY-like"/>
    <property type="match status" value="1"/>
</dbReference>
<dbReference type="InterPro" id="IPR027417">
    <property type="entry name" value="P-loop_NTPase"/>
</dbReference>
<dbReference type="GO" id="GO:0005524">
    <property type="term" value="F:ATP binding"/>
    <property type="evidence" value="ECO:0007669"/>
    <property type="project" value="TreeGrafter"/>
</dbReference>